<dbReference type="NCBIfam" id="NF009829">
    <property type="entry name" value="PRK13303.1-4"/>
    <property type="match status" value="1"/>
</dbReference>
<feature type="domain" description="Aspartate dehydrogenase" evidence="7">
    <location>
        <begin position="183"/>
        <end position="268"/>
    </location>
</feature>
<evidence type="ECO:0000256" key="5">
    <source>
        <dbReference type="ARBA" id="ARBA00023027"/>
    </source>
</evidence>
<dbReference type="InterPro" id="IPR002811">
    <property type="entry name" value="Asp_DH"/>
</dbReference>
<feature type="domain" description="Aspartate/homoserine dehydrogenase NAD-binding" evidence="8">
    <location>
        <begin position="24"/>
        <end position="130"/>
    </location>
</feature>
<keyword evidence="2 6" id="KW-0662">Pyridine nucleotide biosynthesis</keyword>
<dbReference type="Pfam" id="PF01958">
    <property type="entry name" value="Asp_DH_C"/>
    <property type="match status" value="1"/>
</dbReference>
<dbReference type="GO" id="GO:0033735">
    <property type="term" value="F:aspartate dehydrogenase [NAD(P)+] activity"/>
    <property type="evidence" value="ECO:0007669"/>
    <property type="project" value="UniProtKB-EC"/>
</dbReference>
<dbReference type="AlphaFoldDB" id="A0A4V3YWL0"/>
<keyword evidence="3 6" id="KW-0521">NADP</keyword>
<comment type="pathway">
    <text evidence="6">Cofactor biosynthesis; NAD(+) biosynthesis; iminoaspartate from L-aspartate (dehydrogenase route): step 1/1.</text>
</comment>
<gene>
    <name evidence="6" type="primary">nadX</name>
    <name evidence="9" type="ORF">E8K88_14260</name>
</gene>
<sequence length="294" mass="30785">MSQTVFEPAEVATPQRAVRIAVLGYGAIGQQLIEAIAHEVAPQAAICVVRRQALPLPPVAQTPLAVCTDVQALLAWQPDLVVECAGHAAVSQYVVPLLAQGVDAIVASVGALADAPLHGLLLQHAHVSGALLRTVSGAIGGLDALAAAAPAGLDWVRYTGRKPPLAWQGTPAAQGRDLTQLRQAETIYTGSARAAALAYPKNANVAAAVALAGIGFERTEVQLVADPEVQTNVHELEAQGAFGRLHLRIANEALPSNPKSSWLAALSLTQELRRLLELKRHRSPALQQPPHCCG</sequence>
<dbReference type="Pfam" id="PF03447">
    <property type="entry name" value="NAD_binding_3"/>
    <property type="match status" value="1"/>
</dbReference>
<dbReference type="GO" id="GO:0051287">
    <property type="term" value="F:NAD binding"/>
    <property type="evidence" value="ECO:0007669"/>
    <property type="project" value="UniProtKB-UniRule"/>
</dbReference>
<organism evidence="9 10">
    <name type="scientific">Lampropedia aestuarii</name>
    <dbReference type="NCBI Taxonomy" id="2562762"/>
    <lineage>
        <taxon>Bacteria</taxon>
        <taxon>Pseudomonadati</taxon>
        <taxon>Pseudomonadota</taxon>
        <taxon>Betaproteobacteria</taxon>
        <taxon>Burkholderiales</taxon>
        <taxon>Comamonadaceae</taxon>
        <taxon>Lampropedia</taxon>
    </lineage>
</organism>
<dbReference type="RefSeq" id="WP_136407350.1">
    <property type="nucleotide sequence ID" value="NZ_SSWX01000021.1"/>
</dbReference>
<protein>
    <recommendedName>
        <fullName evidence="6">L-aspartate dehydrogenase</fullName>
        <ecNumber evidence="6">1.4.1.21</ecNumber>
    </recommendedName>
</protein>
<dbReference type="PANTHER" id="PTHR31873">
    <property type="entry name" value="L-ASPARTATE DEHYDROGENASE-RELATED"/>
    <property type="match status" value="1"/>
</dbReference>
<evidence type="ECO:0000313" key="10">
    <source>
        <dbReference type="Proteomes" id="UP000306236"/>
    </source>
</evidence>
<dbReference type="GO" id="GO:0050661">
    <property type="term" value="F:NADP binding"/>
    <property type="evidence" value="ECO:0007669"/>
    <property type="project" value="UniProtKB-UniRule"/>
</dbReference>
<dbReference type="NCBIfam" id="NF009828">
    <property type="entry name" value="PRK13303.1-3"/>
    <property type="match status" value="1"/>
</dbReference>
<dbReference type="NCBIfam" id="NF009827">
    <property type="entry name" value="PRK13303.1-2"/>
    <property type="match status" value="1"/>
</dbReference>
<dbReference type="GO" id="GO:0016639">
    <property type="term" value="F:oxidoreductase activity, acting on the CH-NH2 group of donors, NAD or NADP as acceptor"/>
    <property type="evidence" value="ECO:0007669"/>
    <property type="project" value="UniProtKB-UniRule"/>
</dbReference>
<feature type="binding site" evidence="6">
    <location>
        <position position="204"/>
    </location>
    <ligand>
        <name>NAD(+)</name>
        <dbReference type="ChEBI" id="CHEBI:57540"/>
    </ligand>
</feature>
<reference evidence="9 10" key="1">
    <citation type="submission" date="2019-04" db="EMBL/GenBank/DDBJ databases">
        <title>Lampropedia sp YIM MLB12 draf genome.</title>
        <authorList>
            <person name="Wang Y.-X."/>
        </authorList>
    </citation>
    <scope>NUCLEOTIDE SEQUENCE [LARGE SCALE GENOMIC DNA]</scope>
    <source>
        <strain evidence="9 10">YIM MLB12</strain>
    </source>
</reference>
<dbReference type="HAMAP" id="MF_01265">
    <property type="entry name" value="NadX"/>
    <property type="match status" value="1"/>
</dbReference>
<comment type="catalytic activity">
    <reaction evidence="6">
        <text>L-aspartate + NAD(+) + H2O = oxaloacetate + NH4(+) + NADH + H(+)</text>
        <dbReference type="Rhea" id="RHEA:11788"/>
        <dbReference type="ChEBI" id="CHEBI:15377"/>
        <dbReference type="ChEBI" id="CHEBI:15378"/>
        <dbReference type="ChEBI" id="CHEBI:16452"/>
        <dbReference type="ChEBI" id="CHEBI:28938"/>
        <dbReference type="ChEBI" id="CHEBI:29991"/>
        <dbReference type="ChEBI" id="CHEBI:57540"/>
        <dbReference type="ChEBI" id="CHEBI:57945"/>
        <dbReference type="EC" id="1.4.1.21"/>
    </reaction>
</comment>
<dbReference type="Gene3D" id="3.40.50.720">
    <property type="entry name" value="NAD(P)-binding Rossmann-like Domain"/>
    <property type="match status" value="1"/>
</dbReference>
<dbReference type="InterPro" id="IPR011182">
    <property type="entry name" value="L-Asp_DH"/>
</dbReference>
<dbReference type="Proteomes" id="UP000306236">
    <property type="component" value="Unassembled WGS sequence"/>
</dbReference>
<keyword evidence="5 6" id="KW-0520">NAD</keyword>
<proteinExistence type="inferred from homology"/>
<dbReference type="SUPFAM" id="SSF55347">
    <property type="entry name" value="Glyceraldehyde-3-phosphate dehydrogenase-like, C-terminal domain"/>
    <property type="match status" value="1"/>
</dbReference>
<dbReference type="Gene3D" id="3.30.360.10">
    <property type="entry name" value="Dihydrodipicolinate Reductase, domain 2"/>
    <property type="match status" value="1"/>
</dbReference>
<comment type="catalytic activity">
    <reaction evidence="6">
        <text>L-aspartate + NADP(+) + H2O = oxaloacetate + NH4(+) + NADPH + H(+)</text>
        <dbReference type="Rhea" id="RHEA:11784"/>
        <dbReference type="ChEBI" id="CHEBI:15377"/>
        <dbReference type="ChEBI" id="CHEBI:15378"/>
        <dbReference type="ChEBI" id="CHEBI:16452"/>
        <dbReference type="ChEBI" id="CHEBI:28938"/>
        <dbReference type="ChEBI" id="CHEBI:29991"/>
        <dbReference type="ChEBI" id="CHEBI:57783"/>
        <dbReference type="ChEBI" id="CHEBI:58349"/>
        <dbReference type="EC" id="1.4.1.21"/>
    </reaction>
</comment>
<feature type="active site" evidence="6">
    <location>
        <position position="234"/>
    </location>
</feature>
<comment type="caution">
    <text evidence="9">The sequence shown here is derived from an EMBL/GenBank/DDBJ whole genome shotgun (WGS) entry which is preliminary data.</text>
</comment>
<evidence type="ECO:0000313" key="9">
    <source>
        <dbReference type="EMBL" id="THJ31642.1"/>
    </source>
</evidence>
<dbReference type="SUPFAM" id="SSF51735">
    <property type="entry name" value="NAD(P)-binding Rossmann-fold domains"/>
    <property type="match status" value="1"/>
</dbReference>
<evidence type="ECO:0000256" key="3">
    <source>
        <dbReference type="ARBA" id="ARBA00022857"/>
    </source>
</evidence>
<comment type="miscellaneous">
    <text evidence="6">The iminoaspartate product is unstable in aqueous solution and can decompose to oxaloacetate and ammonia.</text>
</comment>
<evidence type="ECO:0000256" key="1">
    <source>
        <dbReference type="ARBA" id="ARBA00008331"/>
    </source>
</evidence>
<evidence type="ECO:0000259" key="7">
    <source>
        <dbReference type="Pfam" id="PF01958"/>
    </source>
</evidence>
<feature type="binding site" evidence="6">
    <location>
        <position position="138"/>
    </location>
    <ligand>
        <name>NAD(+)</name>
        <dbReference type="ChEBI" id="CHEBI:57540"/>
    </ligand>
</feature>
<evidence type="ECO:0000256" key="2">
    <source>
        <dbReference type="ARBA" id="ARBA00022642"/>
    </source>
</evidence>
<keyword evidence="10" id="KW-1185">Reference proteome</keyword>
<keyword evidence="4 6" id="KW-0560">Oxidoreductase</keyword>
<evidence type="ECO:0000256" key="6">
    <source>
        <dbReference type="HAMAP-Rule" id="MF_01265"/>
    </source>
</evidence>
<dbReference type="UniPathway" id="UPA00253">
    <property type="reaction ID" value="UER00456"/>
</dbReference>
<dbReference type="EMBL" id="SSWX01000021">
    <property type="protein sequence ID" value="THJ31642.1"/>
    <property type="molecule type" value="Genomic_DNA"/>
</dbReference>
<dbReference type="GO" id="GO:0009435">
    <property type="term" value="P:NAD+ biosynthetic process"/>
    <property type="evidence" value="ECO:0007669"/>
    <property type="project" value="UniProtKB-UniRule"/>
</dbReference>
<evidence type="ECO:0000259" key="8">
    <source>
        <dbReference type="Pfam" id="PF03447"/>
    </source>
</evidence>
<evidence type="ECO:0000256" key="4">
    <source>
        <dbReference type="ARBA" id="ARBA00023002"/>
    </source>
</evidence>
<dbReference type="PIRSF" id="PIRSF005227">
    <property type="entry name" value="Asp_dh_NAD_syn"/>
    <property type="match status" value="1"/>
</dbReference>
<dbReference type="PANTHER" id="PTHR31873:SF6">
    <property type="entry name" value="ASPARTATE DEHYDROGENASE DOMAIN-CONTAINING PROTEIN"/>
    <property type="match status" value="1"/>
</dbReference>
<comment type="similarity">
    <text evidence="1 6">Belongs to the L-aspartate dehydrogenase family.</text>
</comment>
<name>A0A4V3YWL0_9BURK</name>
<dbReference type="InterPro" id="IPR020626">
    <property type="entry name" value="Asp_DH_prok"/>
</dbReference>
<dbReference type="InterPro" id="IPR005106">
    <property type="entry name" value="Asp/hSer_DH_NAD-bd"/>
</dbReference>
<dbReference type="OrthoDB" id="7056904at2"/>
<dbReference type="InterPro" id="IPR036291">
    <property type="entry name" value="NAD(P)-bd_dom_sf"/>
</dbReference>
<accession>A0A4V3YWL0</accession>
<dbReference type="EC" id="1.4.1.21" evidence="6"/>
<comment type="function">
    <text evidence="6">Specifically catalyzes the NAD or NADP-dependent dehydrogenation of L-aspartate to iminoaspartate.</text>
</comment>